<reference evidence="2 3" key="1">
    <citation type="submission" date="2016-10" db="EMBL/GenBank/DDBJ databases">
        <authorList>
            <person name="de Groot N.N."/>
        </authorList>
    </citation>
    <scope>NUCLEOTIDE SEQUENCE [LARGE SCALE GENOMIC DNA]</scope>
    <source>
        <strain evidence="2 3">L14</strain>
    </source>
</reference>
<dbReference type="EMBL" id="FOJX01000011">
    <property type="protein sequence ID" value="SFB10464.1"/>
    <property type="molecule type" value="Genomic_DNA"/>
</dbReference>
<name>A0A1I0YAZ8_SELRU</name>
<organism evidence="2 3">
    <name type="scientific">Selenomonas ruminantium</name>
    <dbReference type="NCBI Taxonomy" id="971"/>
    <lineage>
        <taxon>Bacteria</taxon>
        <taxon>Bacillati</taxon>
        <taxon>Bacillota</taxon>
        <taxon>Negativicutes</taxon>
        <taxon>Selenomonadales</taxon>
        <taxon>Selenomonadaceae</taxon>
        <taxon>Selenomonas</taxon>
    </lineage>
</organism>
<gene>
    <name evidence="2" type="ORF">SAMN05216587_11169</name>
</gene>
<evidence type="ECO:0000256" key="1">
    <source>
        <dbReference type="SAM" id="Coils"/>
    </source>
</evidence>
<evidence type="ECO:0000313" key="3">
    <source>
        <dbReference type="Proteomes" id="UP000183843"/>
    </source>
</evidence>
<dbReference type="AlphaFoldDB" id="A0A1I0YAZ8"/>
<evidence type="ECO:0000313" key="2">
    <source>
        <dbReference type="EMBL" id="SFB10464.1"/>
    </source>
</evidence>
<dbReference type="Proteomes" id="UP000183843">
    <property type="component" value="Unassembled WGS sequence"/>
</dbReference>
<keyword evidence="1" id="KW-0175">Coiled coil</keyword>
<accession>A0A1I0YAZ8</accession>
<protein>
    <submittedName>
        <fullName evidence="2">Uncharacterized protein</fullName>
    </submittedName>
</protein>
<proteinExistence type="predicted"/>
<sequence length="172" mass="18989">MENKFYIGQRVRYIGEEDDALIGKIGVIVGGREEILTVEFDAEFEGHSGEIDRSLLRHPGHCCNVTYDEVEPLSPRENAFYALGVREGVPFNIEDCDGGELEDGPYELIDGDVVDCVGDALSMYELGCLFDGGPMPLGSDEEDEIVAKIRQLSTEIDALRDELNRLMVEAVG</sequence>
<feature type="coiled-coil region" evidence="1">
    <location>
        <begin position="142"/>
        <end position="169"/>
    </location>
</feature>